<feature type="compositionally biased region" description="Gly residues" evidence="1">
    <location>
        <begin position="22"/>
        <end position="35"/>
    </location>
</feature>
<evidence type="ECO:0000313" key="3">
    <source>
        <dbReference type="Proteomes" id="UP000051952"/>
    </source>
</evidence>
<evidence type="ECO:0000256" key="1">
    <source>
        <dbReference type="SAM" id="MobiDB-lite"/>
    </source>
</evidence>
<accession>A0A0S4J149</accession>
<name>A0A0S4J149_BODSA</name>
<organism evidence="2 3">
    <name type="scientific">Bodo saltans</name>
    <name type="common">Flagellated protozoan</name>
    <dbReference type="NCBI Taxonomy" id="75058"/>
    <lineage>
        <taxon>Eukaryota</taxon>
        <taxon>Discoba</taxon>
        <taxon>Euglenozoa</taxon>
        <taxon>Kinetoplastea</taxon>
        <taxon>Metakinetoplastina</taxon>
        <taxon>Eubodonida</taxon>
        <taxon>Bodonidae</taxon>
        <taxon>Bodo</taxon>
    </lineage>
</organism>
<evidence type="ECO:0000313" key="2">
    <source>
        <dbReference type="EMBL" id="CUG40019.1"/>
    </source>
</evidence>
<dbReference type="VEuPathDB" id="TriTrypDB:BSAL_78855"/>
<feature type="region of interest" description="Disordered" evidence="1">
    <location>
        <begin position="111"/>
        <end position="134"/>
    </location>
</feature>
<feature type="region of interest" description="Disordered" evidence="1">
    <location>
        <begin position="782"/>
        <end position="806"/>
    </location>
</feature>
<protein>
    <submittedName>
        <fullName evidence="2">Uncharacterized protein</fullName>
    </submittedName>
</protein>
<feature type="region of interest" description="Disordered" evidence="1">
    <location>
        <begin position="1"/>
        <end position="52"/>
    </location>
</feature>
<gene>
    <name evidence="2" type="ORF">BSAL_78855</name>
</gene>
<keyword evidence="3" id="KW-1185">Reference proteome</keyword>
<proteinExistence type="predicted"/>
<feature type="compositionally biased region" description="Low complexity" evidence="1">
    <location>
        <begin position="1"/>
        <end position="21"/>
    </location>
</feature>
<sequence length="1124" mass="120642">MPSNNNRSNNAAAAPVAPAGKGSAGKGSAGKGSAGKGSANPAAQESAAASELTVAVNGGSAKHASALPTNSVCGSRTIQAAAGNDETQPAESPDKLEAIVTTAADAADRRALDAVSATAPPQGQSGTNNDTKNLVNTTTNLTAQSSAMLAKLQQKRAMVAASLLVIESTMSDQSLVGDFVTKAVAVGPLKLKHMSPLGLVQIDNDGAGLLCFAEHSTLFLAIIDPHDGAKPPDAMIREGKLSLLAGAKEDTETVFSVYSISFADSHRDCAAAAAVAATFAVSALCRHKFADATSLTAHQLLISHHFLQECRIPMGEENSKQNIRIAASTDDFGYLSRRFVDYRGEHSLLSSANLIDFASHDIWDERTEITLLIGGESGSGKTWAMITNFFVRSHLTVYIRLHNSLSVSELNSLDDTDTRNSRFCSYAATAVKNAINRVCPALDSKLMACDDPEPFYVRICFDEIGGSPTLTRACCAKDSAKSLHTALGWNERVVVRLFAGGTGVGAVNNLGGSENSCFKLIILGASRGCDLYWMYRFHNLSLQVDSVPDTPLADAPAQTKAEKELNEKIKKKNALFQKRLAEVRDSVNAVRQNWSAGPTERAKALRARDAALWNAFELAHTFGLLNRKLGGFGRQKLIPEAIFAAVESDSACAHVLSNPRLAALILSRCAVVTTQALQSRASARTITPNIRHDVLQPVANRFTSLNGLEDVTASMACDLVVESFRYVIFDGYESADKEHGASMLMARRGVLVDNANFVPVEHFDQKLHVEVTLINDTPPAAPTKSATYARTDASTSPAAPTKSGETQRTHIARYLKAVGRFSISPAMVVVLSHLMSSAFQENFSNIGDVFERALAKFLYFATLVFHGRPVIELVKFIVAPLAIIGAKALAVLRSAGNVAFDTLELRISGALNANHLESTNPQRLAAARRQFTKLWSNVKPGGSGVRAWIEVSPASLPSADVVLHIPGVITLPFQCKDTGISMDLDKFNTKLGNSLWAMNGATSNYAKKLRGLQAQVVPIFYMTRARNMTDIEIASTSQVVGRNGILAMGIGEPVLTIPTNYTQIHDHQRASWLHQTRRNMMLFDFRREEPEDAEVVAGPHVARTNIGSSDARAPSIENQWIATV</sequence>
<dbReference type="AlphaFoldDB" id="A0A0S4J149"/>
<dbReference type="EMBL" id="CYKH01000789">
    <property type="protein sequence ID" value="CUG40019.1"/>
    <property type="molecule type" value="Genomic_DNA"/>
</dbReference>
<feature type="compositionally biased region" description="Polar residues" evidence="1">
    <location>
        <begin position="784"/>
        <end position="806"/>
    </location>
</feature>
<feature type="compositionally biased region" description="Low complexity" evidence="1">
    <location>
        <begin position="36"/>
        <end position="50"/>
    </location>
</feature>
<reference evidence="3" key="1">
    <citation type="submission" date="2015-09" db="EMBL/GenBank/DDBJ databases">
        <authorList>
            <consortium name="Pathogen Informatics"/>
        </authorList>
    </citation>
    <scope>NUCLEOTIDE SEQUENCE [LARGE SCALE GENOMIC DNA]</scope>
    <source>
        <strain evidence="3">Lake Konstanz</strain>
    </source>
</reference>
<dbReference type="Proteomes" id="UP000051952">
    <property type="component" value="Unassembled WGS sequence"/>
</dbReference>